<evidence type="ECO:0000256" key="1">
    <source>
        <dbReference type="ARBA" id="ARBA00001946"/>
    </source>
</evidence>
<keyword evidence="3" id="KW-0540">Nuclease</keyword>
<keyword evidence="4" id="KW-0479">Metal-binding</keyword>
<dbReference type="GO" id="GO:0046872">
    <property type="term" value="F:metal ion binding"/>
    <property type="evidence" value="ECO:0007669"/>
    <property type="project" value="UniProtKB-KW"/>
</dbReference>
<evidence type="ECO:0000313" key="14">
    <source>
        <dbReference type="EMBL" id="GFZ15667.1"/>
    </source>
</evidence>
<feature type="compositionally biased region" description="Polar residues" evidence="13">
    <location>
        <begin position="18"/>
        <end position="40"/>
    </location>
</feature>
<dbReference type="OrthoDB" id="343092at2759"/>
<comment type="caution">
    <text evidence="14">The sequence shown here is derived from an EMBL/GenBank/DDBJ whole genome shotgun (WGS) entry which is preliminary data.</text>
</comment>
<dbReference type="InterPro" id="IPR033310">
    <property type="entry name" value="Mms4/EME1/EME2"/>
</dbReference>
<feature type="region of interest" description="Disordered" evidence="13">
    <location>
        <begin position="1"/>
        <end position="57"/>
    </location>
</feature>
<proteinExistence type="predicted"/>
<dbReference type="GO" id="GO:0016787">
    <property type="term" value="F:hydrolase activity"/>
    <property type="evidence" value="ECO:0007669"/>
    <property type="project" value="UniProtKB-KW"/>
</dbReference>
<evidence type="ECO:0000256" key="9">
    <source>
        <dbReference type="ARBA" id="ARBA00023172"/>
    </source>
</evidence>
<keyword evidence="9" id="KW-0233">DNA recombination</keyword>
<organism evidence="14 15">
    <name type="scientific">Actinidia rufa</name>
    <dbReference type="NCBI Taxonomy" id="165716"/>
    <lineage>
        <taxon>Eukaryota</taxon>
        <taxon>Viridiplantae</taxon>
        <taxon>Streptophyta</taxon>
        <taxon>Embryophyta</taxon>
        <taxon>Tracheophyta</taxon>
        <taxon>Spermatophyta</taxon>
        <taxon>Magnoliopsida</taxon>
        <taxon>eudicotyledons</taxon>
        <taxon>Gunneridae</taxon>
        <taxon>Pentapetalae</taxon>
        <taxon>asterids</taxon>
        <taxon>Ericales</taxon>
        <taxon>Actinidiaceae</taxon>
        <taxon>Actinidia</taxon>
    </lineage>
</organism>
<dbReference type="GO" id="GO:0005634">
    <property type="term" value="C:nucleus"/>
    <property type="evidence" value="ECO:0007669"/>
    <property type="project" value="UniProtKB-SubCell"/>
</dbReference>
<dbReference type="GO" id="GO:0051321">
    <property type="term" value="P:meiotic cell cycle"/>
    <property type="evidence" value="ECO:0007669"/>
    <property type="project" value="UniProtKB-KW"/>
</dbReference>
<evidence type="ECO:0000256" key="12">
    <source>
        <dbReference type="ARBA" id="ARBA00023254"/>
    </source>
</evidence>
<dbReference type="Proteomes" id="UP000585474">
    <property type="component" value="Unassembled WGS sequence"/>
</dbReference>
<evidence type="ECO:0000256" key="3">
    <source>
        <dbReference type="ARBA" id="ARBA00022722"/>
    </source>
</evidence>
<evidence type="ECO:0000256" key="2">
    <source>
        <dbReference type="ARBA" id="ARBA00004123"/>
    </source>
</evidence>
<dbReference type="GO" id="GO:0048476">
    <property type="term" value="C:Holliday junction resolvase complex"/>
    <property type="evidence" value="ECO:0007669"/>
    <property type="project" value="InterPro"/>
</dbReference>
<evidence type="ECO:0000256" key="7">
    <source>
        <dbReference type="ARBA" id="ARBA00022801"/>
    </source>
</evidence>
<dbReference type="PANTHER" id="PTHR21077">
    <property type="entry name" value="EME1 PROTEIN"/>
    <property type="match status" value="1"/>
</dbReference>
<reference evidence="14 15" key="1">
    <citation type="submission" date="2019-07" db="EMBL/GenBank/DDBJ databases">
        <title>De Novo Assembly of kiwifruit Actinidia rufa.</title>
        <authorList>
            <person name="Sugita-Konishi S."/>
            <person name="Sato K."/>
            <person name="Mori E."/>
            <person name="Abe Y."/>
            <person name="Kisaki G."/>
            <person name="Hamano K."/>
            <person name="Suezawa K."/>
            <person name="Otani M."/>
            <person name="Fukuda T."/>
            <person name="Manabe T."/>
            <person name="Gomi K."/>
            <person name="Tabuchi M."/>
            <person name="Akimitsu K."/>
            <person name="Kataoka I."/>
        </authorList>
    </citation>
    <scope>NUCLEOTIDE SEQUENCE [LARGE SCALE GENOMIC DNA]</scope>
    <source>
        <strain evidence="15">cv. Fuchu</strain>
    </source>
</reference>
<dbReference type="AlphaFoldDB" id="A0A7J0GXW3"/>
<evidence type="ECO:0000256" key="11">
    <source>
        <dbReference type="ARBA" id="ARBA00023242"/>
    </source>
</evidence>
<evidence type="ECO:0000256" key="13">
    <source>
        <dbReference type="SAM" id="MobiDB-lite"/>
    </source>
</evidence>
<dbReference type="PANTHER" id="PTHR21077:SF5">
    <property type="entry name" value="CROSSOVER JUNCTION ENDONUCLEASE MMS4"/>
    <property type="match status" value="1"/>
</dbReference>
<evidence type="ECO:0000256" key="5">
    <source>
        <dbReference type="ARBA" id="ARBA00022759"/>
    </source>
</evidence>
<dbReference type="GO" id="GO:0006281">
    <property type="term" value="P:DNA repair"/>
    <property type="evidence" value="ECO:0007669"/>
    <property type="project" value="UniProtKB-KW"/>
</dbReference>
<comment type="subcellular location">
    <subcellularLocation>
        <location evidence="2">Nucleus</location>
    </subcellularLocation>
</comment>
<dbReference type="EMBL" id="BJWL01000025">
    <property type="protein sequence ID" value="GFZ15667.1"/>
    <property type="molecule type" value="Genomic_DNA"/>
</dbReference>
<evidence type="ECO:0000256" key="4">
    <source>
        <dbReference type="ARBA" id="ARBA00022723"/>
    </source>
</evidence>
<evidence type="ECO:0000256" key="10">
    <source>
        <dbReference type="ARBA" id="ARBA00023204"/>
    </source>
</evidence>
<gene>
    <name evidence="14" type="ORF">Acr_25g0000760</name>
</gene>
<protein>
    <submittedName>
        <fullName evidence="14">Uncharacterized protein</fullName>
    </submittedName>
</protein>
<evidence type="ECO:0000256" key="8">
    <source>
        <dbReference type="ARBA" id="ARBA00022842"/>
    </source>
</evidence>
<sequence length="182" mass="20034">MSQPISVDISDDEEPQNDAVSTRNPPQSKRQRTEPLSNPTFLVIDDDLTPQKPQVSTSTPLFVDETLMSGLSDSDFCIVKCTSKGSSEPQKFSGISGVICLESDNESENGSEKGNWKQNERSGIALDVVKDSELRSRLILSESYPVIEERVSVHRDITQMSGHSFSHLIFSDGIPQVFPSGM</sequence>
<keyword evidence="11" id="KW-0539">Nucleus</keyword>
<dbReference type="GO" id="GO:0004519">
    <property type="term" value="F:endonuclease activity"/>
    <property type="evidence" value="ECO:0007669"/>
    <property type="project" value="UniProtKB-KW"/>
</dbReference>
<keyword evidence="8" id="KW-0460">Magnesium</keyword>
<evidence type="ECO:0000256" key="6">
    <source>
        <dbReference type="ARBA" id="ARBA00022763"/>
    </source>
</evidence>
<comment type="cofactor">
    <cofactor evidence="1">
        <name>Mg(2+)</name>
        <dbReference type="ChEBI" id="CHEBI:18420"/>
    </cofactor>
</comment>
<keyword evidence="12" id="KW-0469">Meiosis</keyword>
<name>A0A7J0GXW3_9ERIC</name>
<keyword evidence="5" id="KW-0255">Endonuclease</keyword>
<keyword evidence="10" id="KW-0234">DNA repair</keyword>
<dbReference type="GO" id="GO:0006310">
    <property type="term" value="P:DNA recombination"/>
    <property type="evidence" value="ECO:0007669"/>
    <property type="project" value="UniProtKB-KW"/>
</dbReference>
<keyword evidence="6" id="KW-0227">DNA damage</keyword>
<keyword evidence="15" id="KW-1185">Reference proteome</keyword>
<accession>A0A7J0GXW3</accession>
<evidence type="ECO:0000313" key="15">
    <source>
        <dbReference type="Proteomes" id="UP000585474"/>
    </source>
</evidence>
<keyword evidence="7" id="KW-0378">Hydrolase</keyword>